<sequence>MDNTKCPRNYFPHLKSGIKTDSTEERYAEKQKQHTPPRGKKCQGDIVYIQNPLFQNFFNNGLTEFKDTTGSCEYYSRNLTTNSNHEGNYRHKLYSQDCNFQKFQHREFNGAQINVTHKTRKSRTKARAKTRRDLLINESSDDDYCSVNSSFDLQLAGNRNSLNMNDAYNRRSRSARTERYLRRLSKDENYYDNEFCTAKISSPTRFQDGKSASRKWESQVPAPSNNLDECNPNLFYFNHNDTVLNNPIYNLSRADSPILYRRPRSQTGRKEFTENQAHGGDFNYSRTRCSDPGTDAFLAYKNNKLPRPPDYLQYVEPKIFNHEQSTQIMQLNKPAATHRVKRSNSFQSEPLKEYEVRNHIWLTMGRKPKAEAGKLGTSISSTEDKWIDSVLPPVSPKPVPTSRQAGLDFQSRIMSLPKETSKLTASNTKIPQMTDLSKMYNSSSTNLLSDTDKDQQIAKKRSSKDFSKELSELEKMYDSLRLSDDNLLDRAEERCIEEFSQKGQSQSSATEHAKYLSSSSSSESLNLEDGTAREKYSQQPSEPHVVNDDMAYRKMQSKRMPALSETQNSLSQISYLLASSALILDKTDYPDDTIKLTKEEPNITKDDMVYRNLHYANNVLRVVEPQPPFGIPLRPATPSTNSNYLCSSPVVVKSPPLKYVPQSEPNLITDDLAFRNLRKDAPKAATPQPEEDSKNEMNVFLFNTDMDKTSKDDQFFRKKKKAVRSLSANLYGLIKEVNNLDLNVM</sequence>
<dbReference type="GeneID" id="107220314"/>
<feature type="region of interest" description="Disordered" evidence="1">
    <location>
        <begin position="441"/>
        <end position="463"/>
    </location>
</feature>
<accession>A0ABM3G111</accession>
<feature type="region of interest" description="Disordered" evidence="1">
    <location>
        <begin position="13"/>
        <end position="41"/>
    </location>
</feature>
<proteinExistence type="predicted"/>
<feature type="compositionally biased region" description="Basic and acidic residues" evidence="1">
    <location>
        <begin position="21"/>
        <end position="32"/>
    </location>
</feature>
<keyword evidence="2" id="KW-1185">Reference proteome</keyword>
<evidence type="ECO:0000256" key="1">
    <source>
        <dbReference type="SAM" id="MobiDB-lite"/>
    </source>
</evidence>
<protein>
    <submittedName>
        <fullName evidence="3">Uncharacterized protein LOC107220314 isoform X1</fullName>
    </submittedName>
</protein>
<name>A0ABM3G111_NEOLC</name>
<evidence type="ECO:0000313" key="2">
    <source>
        <dbReference type="Proteomes" id="UP000829291"/>
    </source>
</evidence>
<evidence type="ECO:0000313" key="3">
    <source>
        <dbReference type="RefSeq" id="XP_046593949.1"/>
    </source>
</evidence>
<dbReference type="Proteomes" id="UP000829291">
    <property type="component" value="Chromosome 4"/>
</dbReference>
<feature type="compositionally biased region" description="Basic and acidic residues" evidence="1">
    <location>
        <begin position="450"/>
        <end position="463"/>
    </location>
</feature>
<reference evidence="3" key="1">
    <citation type="submission" date="2025-08" db="UniProtKB">
        <authorList>
            <consortium name="RefSeq"/>
        </authorList>
    </citation>
    <scope>IDENTIFICATION</scope>
    <source>
        <tissue evidence="3">Thorax and Abdomen</tissue>
    </source>
</reference>
<feature type="region of interest" description="Disordered" evidence="1">
    <location>
        <begin position="498"/>
        <end position="547"/>
    </location>
</feature>
<organism evidence="2 3">
    <name type="scientific">Neodiprion lecontei</name>
    <name type="common">Redheaded pine sawfly</name>
    <dbReference type="NCBI Taxonomy" id="441921"/>
    <lineage>
        <taxon>Eukaryota</taxon>
        <taxon>Metazoa</taxon>
        <taxon>Ecdysozoa</taxon>
        <taxon>Arthropoda</taxon>
        <taxon>Hexapoda</taxon>
        <taxon>Insecta</taxon>
        <taxon>Pterygota</taxon>
        <taxon>Neoptera</taxon>
        <taxon>Endopterygota</taxon>
        <taxon>Hymenoptera</taxon>
        <taxon>Tenthredinoidea</taxon>
        <taxon>Diprionidae</taxon>
        <taxon>Diprioninae</taxon>
        <taxon>Neodiprion</taxon>
    </lineage>
</organism>
<gene>
    <name evidence="3" type="primary">LOC107220314</name>
</gene>
<dbReference type="RefSeq" id="XP_046593949.1">
    <property type="nucleotide sequence ID" value="XM_046737993.1"/>
</dbReference>
<feature type="compositionally biased region" description="Polar residues" evidence="1">
    <location>
        <begin position="501"/>
        <end position="510"/>
    </location>
</feature>